<evidence type="ECO:0000256" key="4">
    <source>
        <dbReference type="ARBA" id="ARBA00022777"/>
    </source>
</evidence>
<dbReference type="GO" id="GO:0004674">
    <property type="term" value="F:protein serine/threonine kinase activity"/>
    <property type="evidence" value="ECO:0007669"/>
    <property type="project" value="UniProtKB-KW"/>
</dbReference>
<proteinExistence type="predicted"/>
<feature type="compositionally biased region" description="Basic and acidic residues" evidence="6">
    <location>
        <begin position="1313"/>
        <end position="1334"/>
    </location>
</feature>
<dbReference type="STRING" id="48709.A0A1D2N181"/>
<feature type="region of interest" description="Disordered" evidence="6">
    <location>
        <begin position="881"/>
        <end position="906"/>
    </location>
</feature>
<feature type="compositionally biased region" description="Basic and acidic residues" evidence="6">
    <location>
        <begin position="1288"/>
        <end position="1305"/>
    </location>
</feature>
<dbReference type="Proteomes" id="UP000094527">
    <property type="component" value="Unassembled WGS sequence"/>
</dbReference>
<accession>A0A1D2N181</accession>
<feature type="compositionally biased region" description="Basic and acidic residues" evidence="6">
    <location>
        <begin position="1024"/>
        <end position="1039"/>
    </location>
</feature>
<feature type="compositionally biased region" description="Basic and acidic residues" evidence="6">
    <location>
        <begin position="592"/>
        <end position="608"/>
    </location>
</feature>
<evidence type="ECO:0000259" key="7">
    <source>
        <dbReference type="PROSITE" id="PS50011"/>
    </source>
</evidence>
<feature type="region of interest" description="Disordered" evidence="6">
    <location>
        <begin position="1380"/>
        <end position="1406"/>
    </location>
</feature>
<feature type="non-terminal residue" evidence="8">
    <location>
        <position position="1"/>
    </location>
</feature>
<feature type="compositionally biased region" description="Polar residues" evidence="6">
    <location>
        <begin position="890"/>
        <end position="906"/>
    </location>
</feature>
<feature type="compositionally biased region" description="Basic and acidic residues" evidence="6">
    <location>
        <begin position="1394"/>
        <end position="1406"/>
    </location>
</feature>
<feature type="region of interest" description="Disordered" evidence="6">
    <location>
        <begin position="1271"/>
        <end position="1365"/>
    </location>
</feature>
<feature type="region of interest" description="Disordered" evidence="6">
    <location>
        <begin position="619"/>
        <end position="638"/>
    </location>
</feature>
<reference evidence="8 9" key="1">
    <citation type="journal article" date="2016" name="Genome Biol. Evol.">
        <title>Gene Family Evolution Reflects Adaptation to Soil Environmental Stressors in the Genome of the Collembolan Orchesella cincta.</title>
        <authorList>
            <person name="Faddeeva-Vakhrusheva A."/>
            <person name="Derks M.F."/>
            <person name="Anvar S.Y."/>
            <person name="Agamennone V."/>
            <person name="Suring W."/>
            <person name="Smit S."/>
            <person name="van Straalen N.M."/>
            <person name="Roelofs D."/>
        </authorList>
    </citation>
    <scope>NUCLEOTIDE SEQUENCE [LARGE SCALE GENOMIC DNA]</scope>
    <source>
        <tissue evidence="8">Mixed pool</tissue>
    </source>
</reference>
<feature type="region of interest" description="Disordered" evidence="6">
    <location>
        <begin position="1"/>
        <end position="24"/>
    </location>
</feature>
<dbReference type="PANTHER" id="PTHR24055">
    <property type="entry name" value="MITOGEN-ACTIVATED PROTEIN KINASE"/>
    <property type="match status" value="1"/>
</dbReference>
<feature type="region of interest" description="Disordered" evidence="6">
    <location>
        <begin position="1008"/>
        <end position="1155"/>
    </location>
</feature>
<dbReference type="Pfam" id="PF00069">
    <property type="entry name" value="Pkinase"/>
    <property type="match status" value="1"/>
</dbReference>
<dbReference type="EMBL" id="LJIJ01000306">
    <property type="protein sequence ID" value="ODM98971.1"/>
    <property type="molecule type" value="Genomic_DNA"/>
</dbReference>
<feature type="compositionally biased region" description="Polar residues" evidence="6">
    <location>
        <begin position="780"/>
        <end position="796"/>
    </location>
</feature>
<feature type="compositionally biased region" description="Polar residues" evidence="6">
    <location>
        <begin position="1271"/>
        <end position="1281"/>
    </location>
</feature>
<feature type="compositionally biased region" description="Basic and acidic residues" evidence="6">
    <location>
        <begin position="1"/>
        <end position="13"/>
    </location>
</feature>
<feature type="compositionally biased region" description="Polar residues" evidence="6">
    <location>
        <begin position="675"/>
        <end position="684"/>
    </location>
</feature>
<keyword evidence="1" id="KW-0723">Serine/threonine-protein kinase</keyword>
<feature type="compositionally biased region" description="Polar residues" evidence="6">
    <location>
        <begin position="691"/>
        <end position="705"/>
    </location>
</feature>
<dbReference type="InterPro" id="IPR008271">
    <property type="entry name" value="Ser/Thr_kinase_AS"/>
</dbReference>
<feature type="compositionally biased region" description="Basic and acidic residues" evidence="6">
    <location>
        <begin position="1133"/>
        <end position="1143"/>
    </location>
</feature>
<dbReference type="PROSITE" id="PS00108">
    <property type="entry name" value="PROTEIN_KINASE_ST"/>
    <property type="match status" value="1"/>
</dbReference>
<feature type="region of interest" description="Disordered" evidence="6">
    <location>
        <begin position="779"/>
        <end position="824"/>
    </location>
</feature>
<feature type="compositionally biased region" description="Polar residues" evidence="6">
    <location>
        <begin position="1339"/>
        <end position="1352"/>
    </location>
</feature>
<feature type="region of interest" description="Disordered" evidence="6">
    <location>
        <begin position="675"/>
        <end position="713"/>
    </location>
</feature>
<dbReference type="FunFam" id="1.10.510.10:FF:000624">
    <property type="entry name" value="Mitogen-activated protein kinase"/>
    <property type="match status" value="1"/>
</dbReference>
<gene>
    <name evidence="8" type="ORF">Ocin01_07711</name>
</gene>
<dbReference type="SUPFAM" id="SSF56112">
    <property type="entry name" value="Protein kinase-like (PK-like)"/>
    <property type="match status" value="1"/>
</dbReference>
<evidence type="ECO:0000256" key="3">
    <source>
        <dbReference type="ARBA" id="ARBA00022741"/>
    </source>
</evidence>
<evidence type="ECO:0000313" key="8">
    <source>
        <dbReference type="EMBL" id="ODM98971.1"/>
    </source>
</evidence>
<comment type="caution">
    <text evidence="8">The sequence shown here is derived from an EMBL/GenBank/DDBJ whole genome shotgun (WGS) entry which is preliminary data.</text>
</comment>
<evidence type="ECO:0000256" key="5">
    <source>
        <dbReference type="ARBA" id="ARBA00022840"/>
    </source>
</evidence>
<feature type="domain" description="Protein kinase" evidence="7">
    <location>
        <begin position="1"/>
        <end position="360"/>
    </location>
</feature>
<dbReference type="GO" id="GO:0005524">
    <property type="term" value="F:ATP binding"/>
    <property type="evidence" value="ECO:0007669"/>
    <property type="project" value="UniProtKB-KW"/>
</dbReference>
<dbReference type="InterPro" id="IPR011009">
    <property type="entry name" value="Kinase-like_dom_sf"/>
</dbReference>
<feature type="compositionally biased region" description="Polar residues" evidence="6">
    <location>
        <begin position="1042"/>
        <end position="1057"/>
    </location>
</feature>
<dbReference type="SMART" id="SM00220">
    <property type="entry name" value="S_TKc"/>
    <property type="match status" value="1"/>
</dbReference>
<keyword evidence="3" id="KW-0547">Nucleotide-binding</keyword>
<evidence type="ECO:0000256" key="1">
    <source>
        <dbReference type="ARBA" id="ARBA00022527"/>
    </source>
</evidence>
<dbReference type="InterPro" id="IPR050117">
    <property type="entry name" value="MAPK"/>
</dbReference>
<keyword evidence="2" id="KW-0808">Transferase</keyword>
<dbReference type="Gene3D" id="1.10.510.10">
    <property type="entry name" value="Transferase(Phosphotransferase) domain 1"/>
    <property type="match status" value="1"/>
</dbReference>
<feature type="compositionally biased region" description="Polar residues" evidence="6">
    <location>
        <begin position="438"/>
        <end position="455"/>
    </location>
</feature>
<evidence type="ECO:0000313" key="9">
    <source>
        <dbReference type="Proteomes" id="UP000094527"/>
    </source>
</evidence>
<evidence type="ECO:0000256" key="6">
    <source>
        <dbReference type="SAM" id="MobiDB-lite"/>
    </source>
</evidence>
<dbReference type="OrthoDB" id="2158884at2759"/>
<keyword evidence="5" id="KW-0067">ATP-binding</keyword>
<dbReference type="Gene3D" id="3.30.200.20">
    <property type="entry name" value="Phosphorylase Kinase, domain 1"/>
    <property type="match status" value="1"/>
</dbReference>
<keyword evidence="4 8" id="KW-0418">Kinase</keyword>
<protein>
    <submittedName>
        <fullName evidence="8">MAPK/MAK/MRK overlapping kinase</fullName>
    </submittedName>
</protein>
<dbReference type="PROSITE" id="PS50011">
    <property type="entry name" value="PROTEIN_KINASE_DOM"/>
    <property type="match status" value="1"/>
</dbReference>
<organism evidence="8 9">
    <name type="scientific">Orchesella cincta</name>
    <name type="common">Springtail</name>
    <name type="synonym">Podura cincta</name>
    <dbReference type="NCBI Taxonomy" id="48709"/>
    <lineage>
        <taxon>Eukaryota</taxon>
        <taxon>Metazoa</taxon>
        <taxon>Ecdysozoa</taxon>
        <taxon>Arthropoda</taxon>
        <taxon>Hexapoda</taxon>
        <taxon>Collembola</taxon>
        <taxon>Entomobryomorpha</taxon>
        <taxon>Entomobryoidea</taxon>
        <taxon>Orchesellidae</taxon>
        <taxon>Orchesellinae</taxon>
        <taxon>Orchesella</taxon>
    </lineage>
</organism>
<name>A0A1D2N181_ORCCI</name>
<feature type="compositionally biased region" description="Basic and acidic residues" evidence="6">
    <location>
        <begin position="1084"/>
        <end position="1096"/>
    </location>
</feature>
<keyword evidence="9" id="KW-1185">Reference proteome</keyword>
<sequence>RTLKDKNKDEDKNAVASKSSENIRNDTFHKKRMKSKCEIVVKCFEGTKLLRKLARAPTQSWSHVHEISEIATLRAIQKHTNILQMLEIHYDEKLGKVSLVFELMDVNLYELIKDRKRLLPETRVRTIIFQLFRALRHLHKLGIFHRDIKPENILIKLKTDQLKLGDLGSVRGMFSRPPYTEYISTRWYRSPECLLTAGHYSNKMDIWAAGCVFYEVLTLRPLFPGSSELDQINRINNILGPPPIKLLETFQNKADVERDTFRNQNQKARRQQIQKVLDGYKSKYILQVGESKSNSNKSLRTSKNSLETGPVYFSERTGTGLEKMLPSHITREAREIIKNCLAYDPEQRPSAQRTIQLPYFYELRESYAKNPEKVSSKPVVAICDETVMEYREPIDLGTLGDNKKKRHHRPQHQTVVQEVYRKSKDSSKISPKKGSSKLEVNNNYTSSPNNSIGSLSRISNISRVQGSKTNLTKQQVLQVRKSEDTLPTDSYGKLHNSRHLVNAETSRSSYKVVSSSTGNARSKNNFETEVRKRIHSTSYESIQSEGKQKGKNALEEKSFSTINTVSLNEKVVSTRRLKDSDESLASIDTKMSKDSESCTTASRKDFRRSNNALNNNTVRQSQEKLRKTNASSHKMEHVGQNIKKSVLPSDVSPYMQAPSELKFLQKKIKSNTTKKPTNLVFNHPQQQQQQTVSSQMDKGRVQQNNGKHESTKVSVVPPKVAAAAIKYAKSLNQNNSAAVARQLREVLGDAPTARSGAYSPNESSYAASSVKVGKLRFRQAQHQTTKGRASPDNYQRSKIPVPIDDGEISRKSYKSSKLTSPPQSIREKDITDKWRNTGIPRMIPMSPERERNINLIRESLTMDKNKRLKIRQEAINNSHKNDFEYDPLASQDTSQHQQRVTETYSSGRYLNSTTDYENIECQETSSSAAPAENHIFEQRTMMIKLPELTEEIKKPGLKSSGMYSDLHEGSRYKVASSLAATDVNMNILNDGGGYKKRPDRNEDIKEKLDQKIHTQRHKNSSSVGDRDHTKLARESRNYEYNRYSSGVATNNRPSGSTLPREDEPLRRKRPPVPPTKIHGSRNADMNKEHQRREHSPEPLTMKIGPPYHHAKRANRTSEAVKEYSPKHSKKTRRTAETRKEYKEHGKRRSGRMKSTMRVVRGEEVWCSSDDDIMETMRKKFDDLISERARRLTESLKTHPIPISNEARKACNSRSEDDVSVKRLGIEKPIKYARRQLRARMAESLIANNYPNWRDALPDHLAGQNLHLSHGLIQNNTSNNSGDFVAPSHDTRTMRESEEKYHDKQRQPAVLDLRQSKKDYHDGHNFKNRRGDESRLYSFLQDSNKGQIYTPQGNKPVYQSPPSQVGATLNDRKLRYSHNSLVPVANHSTYTQRRNHNEDDIRNRRRI</sequence>
<feature type="region of interest" description="Disordered" evidence="6">
    <location>
        <begin position="397"/>
        <end position="455"/>
    </location>
</feature>
<feature type="region of interest" description="Disordered" evidence="6">
    <location>
        <begin position="592"/>
        <end position="613"/>
    </location>
</feature>
<dbReference type="InterPro" id="IPR000719">
    <property type="entry name" value="Prot_kinase_dom"/>
</dbReference>
<evidence type="ECO:0000256" key="2">
    <source>
        <dbReference type="ARBA" id="ARBA00022679"/>
    </source>
</evidence>